<dbReference type="GO" id="GO:0016192">
    <property type="term" value="P:vesicle-mediated transport"/>
    <property type="evidence" value="ECO:0007669"/>
    <property type="project" value="UniProtKB-ARBA"/>
</dbReference>
<dbReference type="Gene3D" id="1.10.1000.11">
    <property type="entry name" value="Arf Nucleotide-binding Site Opener,domain 2"/>
    <property type="match status" value="1"/>
</dbReference>
<dbReference type="GO" id="GO:0005085">
    <property type="term" value="F:guanyl-nucleotide exchange factor activity"/>
    <property type="evidence" value="ECO:0007669"/>
    <property type="project" value="InterPro"/>
</dbReference>
<feature type="compositionally biased region" description="Low complexity" evidence="1">
    <location>
        <begin position="1425"/>
        <end position="1440"/>
    </location>
</feature>
<dbReference type="InterPro" id="IPR035999">
    <property type="entry name" value="Sec7_dom_sf"/>
</dbReference>
<feature type="region of interest" description="Disordered" evidence="1">
    <location>
        <begin position="2405"/>
        <end position="2426"/>
    </location>
</feature>
<feature type="region of interest" description="Disordered" evidence="1">
    <location>
        <begin position="2354"/>
        <end position="2384"/>
    </location>
</feature>
<dbReference type="Gene3D" id="1.10.220.20">
    <property type="match status" value="1"/>
</dbReference>
<dbReference type="EMBL" id="JANBQB010000387">
    <property type="protein sequence ID" value="KAJ1976942.1"/>
    <property type="molecule type" value="Genomic_DNA"/>
</dbReference>
<feature type="compositionally biased region" description="Low complexity" evidence="1">
    <location>
        <begin position="1267"/>
        <end position="1276"/>
    </location>
</feature>
<dbReference type="SUPFAM" id="SSF48425">
    <property type="entry name" value="Sec7 domain"/>
    <property type="match status" value="1"/>
</dbReference>
<dbReference type="Proteomes" id="UP001151582">
    <property type="component" value="Unassembled WGS sequence"/>
</dbReference>
<dbReference type="SUPFAM" id="SSF48371">
    <property type="entry name" value="ARM repeat"/>
    <property type="match status" value="1"/>
</dbReference>
<name>A0A9W8E8R2_9FUNG</name>
<dbReference type="SMART" id="SM00222">
    <property type="entry name" value="Sec7"/>
    <property type="match status" value="1"/>
</dbReference>
<feature type="compositionally biased region" description="Low complexity" evidence="1">
    <location>
        <begin position="2300"/>
        <end position="2312"/>
    </location>
</feature>
<organism evidence="3 4">
    <name type="scientific">Dimargaris verticillata</name>
    <dbReference type="NCBI Taxonomy" id="2761393"/>
    <lineage>
        <taxon>Eukaryota</taxon>
        <taxon>Fungi</taxon>
        <taxon>Fungi incertae sedis</taxon>
        <taxon>Zoopagomycota</taxon>
        <taxon>Kickxellomycotina</taxon>
        <taxon>Dimargaritomycetes</taxon>
        <taxon>Dimargaritales</taxon>
        <taxon>Dimargaritaceae</taxon>
        <taxon>Dimargaris</taxon>
    </lineage>
</organism>
<feature type="region of interest" description="Disordered" evidence="1">
    <location>
        <begin position="1425"/>
        <end position="1458"/>
    </location>
</feature>
<evidence type="ECO:0000256" key="1">
    <source>
        <dbReference type="SAM" id="MobiDB-lite"/>
    </source>
</evidence>
<dbReference type="PANTHER" id="PTHR10663">
    <property type="entry name" value="GUANYL-NUCLEOTIDE EXCHANGE FACTOR"/>
    <property type="match status" value="1"/>
</dbReference>
<feature type="region of interest" description="Disordered" evidence="1">
    <location>
        <begin position="1254"/>
        <end position="1319"/>
    </location>
</feature>
<dbReference type="OrthoDB" id="10258608at2759"/>
<feature type="compositionally biased region" description="Polar residues" evidence="1">
    <location>
        <begin position="1142"/>
        <end position="1164"/>
    </location>
</feature>
<keyword evidence="4" id="KW-1185">Reference proteome</keyword>
<feature type="region of interest" description="Disordered" evidence="1">
    <location>
        <begin position="672"/>
        <end position="717"/>
    </location>
</feature>
<evidence type="ECO:0000259" key="2">
    <source>
        <dbReference type="PROSITE" id="PS50190"/>
    </source>
</evidence>
<sequence length="2518" mass="274323">MALDTTLVIHEIRHLVGALRRNDQWKLVAPPQPFGKLGVQFGMSSFGPASDANLHSTANIVAATTTTALAGFSDSPDTGTNPLPPTDFQRLAQQYDQLCPTDSLAETAASSTAALPRYERLLLGGHPVPLDTAGQKAGLIGALELLEVVLAHAPHSIVHEPLALIFPFACLIRAEITSSVALAALQSLERFLCHHQLDQGLQQLLTLLRRSATPGQRASLSALDLPLLRHLVQHQHAVWVIASTVAQCRFETTSATTDELVLSKMLDVMNAVLQSPGGFLLTDDIVCEMLETTISLSCQMRINPLLRKSAERTLLAWADTLFSNLNTWVHASQLQGDGHLDQAHYPRLDASQPRTRRNSALTLRFSTRQLPSWSTEAKAAGEGYGLSIPVETEDLDRTWSQLSTADPNRPKAPWIDQLTSTPYGSASLRELMRVLITLLNPHDLQYTDTMRLIALDALNRVFETAGHALAATSAFHDIVRQDLLQFIYQIMETDTLSLMAAALRLLTNVFPTFRHLAKTQFQTFLTLILVRLYHPLLDQDSTSTISSALMPETPTASDGQAANSAPTRLAQQLVDHAEAMPSFAYSLGYSHFSSVVLQRAKPLPTPRHRILFVQCLDQLLDVTHDPSLITDLWALYDCDLYSANLWEFLVAFLCQHSLPQLQQDLLQAARAGGALAKEPPTSDPGPTGKTPNSLQPLAPSAGAPTGRHGSFERVAPRPSPHTYPFAAASTFGTSYAANPEPWNVAFRIENRVCLQKLNALLQAMAQHAVKAGSASARSLCDPWSTLLAMFGRQSVTDSNPCPLSDAACRSTDCIPALGAPDEAWYDTLTGLLDAQAQKEGLVYAAAIFNQRPIDGVRFLQNIGYLPADAPAEPLDASTNAEILNSEKSETFAGNDRPPPPPSQYTEDQVSYIAHFLRFAPTLNKALVGEYLSKPKHLPILKAYIRLFDFHGLRLDEALRVMLTQFRLPGESQQIERIVENFAEWYFQSQSPAHQASSPLPPPATDAEAALDGPEVASADAAFVLAYAVIMLNTDQHSRQVKSRMTLADFCRNLRGVNHNGNFSPKYLEAVYQAIKEREIIIPEEHDLVDRFHEIWYGLSHQPAWPAFAFRPGTQVTSPASYGHVVAQRFQAQRQHFLDHTLSSTTPQHSQSRVADSTLQPSSGPEENVRVPPKADAALEGVLFRLSYRTLLMHYSQVLLRCLDDETMRLALVGLFLCSQLALIHDVPTCLEELVSHLCTIAGVLEDNVQDDLEDPQVVANPTPPPETSTASPYSSPMPTSPAADGPRTAGSSPDSTYAEKPDAGIPHISNMKGDNGEGEETLRQLTDWNMWQSPQCSDFMSRPMVALTELSLQLGRDYRGQISLTFLFAIMRALPTTVQSGWALVWRALQNFASADLLEEPLITMPPLLAQLSPLIITLLSPAGSSSSSPSSTIGSPLSGQALNRQRRSSSLHQDQAYSTAQQALDRMQVMARELPENLAPLALPLTNASEAETLPCYFPASLPGAVGTTDNVWFAKGQYSQGYRDQQRLQEQQQVLRQAEAQAAESSLFSTLSSYFLSSYNSPTPSGPLRGTDSGDAASTHSTKSHVALPTAAGAANRQSADRHTLPSAALPRTSFSTGPRPALPKVLSSTQLATKKPTFRRANSSGGSGTGDKRPSTAKALRWDAPVDLLVHLTKSARTAVEACQVSMLLPQIARLDCDMLVPILRTLKPFLPVVGAEGLPCSPRTSPRAIADDPASGIAEQGQATQDDPVSQAPGVPPTDALHHQPAWAYHRGQAMLYEQWLRILLVNMDRLDALWSELVGPLEHIMMHAERFPTFLVQRTLEILWIVAIASGGEDWSTLLAQSPPGNDQEVSNHDQWLPSSVALDLLQRSALGIHQRAPDGTYSLLHHPSVAIPMVHGIWCLWQRLMIISRRFPVNADTLPQSLARHVVACFVGQHPSLSQSPSFWPLVEMIVQQAPLCPETKDLGWQLLREVIGASSSLELPVTDILAPNSTQPVFIDLCEVATHYITFATRLDSLSPTTSPAKGSDAETDTAKHDLQDAAQVLESLLRLVLMAPKLGERYQWDAVQVWQSIERPLLLLLFRACIHPYRPFRQLATARFQQALSLVKPYGRLSSSASSSQSRSSSSAATEPQEPSHELLCTIWSQSFDHVFFPILKQLLTPVVITSFDAKGYEETCTRVVSIISSFFLRHLHGQSLEVLNAAAPGNEGDVIAPGTEGLTLSDPTAMTATQGPFSRVWLTWLDMLIACLNRMEEWQLSKEVVIEHLKNMLLILASLGAFDHHQPSLNSEAFSHPTAAAHAGSEASADSVATVPSGQQQAKNFLWDATWHKMGWVLPNLKEELFPDLAAEQTEPMSPPLDHSAAVDKEPQPPMVATGPTPPPTASVDPDALNVGITTLDSTASADQTPVELAPSPTQSHSPIGIAEPPPPSHLMVSPELISVDPITATVASPRLTDKEGAAPGEVSNPNGDENPMALTSSSPPMPLPLKPARPPRPGSGPRFIINTPAPLTKTDG</sequence>
<feature type="region of interest" description="Disordered" evidence="1">
    <location>
        <begin position="1725"/>
        <end position="1761"/>
    </location>
</feature>
<accession>A0A9W8E8R2</accession>
<proteinExistence type="predicted"/>
<feature type="domain" description="SEC7" evidence="2">
    <location>
        <begin position="830"/>
        <end position="1077"/>
    </location>
</feature>
<evidence type="ECO:0000313" key="4">
    <source>
        <dbReference type="Proteomes" id="UP001151582"/>
    </source>
</evidence>
<dbReference type="GO" id="GO:0032012">
    <property type="term" value="P:regulation of ARF protein signal transduction"/>
    <property type="evidence" value="ECO:0007669"/>
    <property type="project" value="InterPro"/>
</dbReference>
<feature type="compositionally biased region" description="Pro residues" evidence="1">
    <location>
        <begin position="2485"/>
        <end position="2500"/>
    </location>
</feature>
<dbReference type="InterPro" id="IPR016024">
    <property type="entry name" value="ARM-type_fold"/>
</dbReference>
<dbReference type="Pfam" id="PF12783">
    <property type="entry name" value="Sec7-like_HUS"/>
    <property type="match status" value="1"/>
</dbReference>
<dbReference type="InterPro" id="IPR032691">
    <property type="entry name" value="Mon2/Sec7/BIG1-like_HUS"/>
</dbReference>
<dbReference type="InterPro" id="IPR023394">
    <property type="entry name" value="Sec7_C_sf"/>
</dbReference>
<protein>
    <submittedName>
        <fullName evidence="3">GDP/GTP exchange factor for ARF</fullName>
    </submittedName>
</protein>
<dbReference type="InterPro" id="IPR000904">
    <property type="entry name" value="Sec7_dom"/>
</dbReference>
<evidence type="ECO:0000313" key="3">
    <source>
        <dbReference type="EMBL" id="KAJ1976942.1"/>
    </source>
</evidence>
<comment type="caution">
    <text evidence="3">The sequence shown here is derived from an EMBL/GenBank/DDBJ whole genome shotgun (WGS) entry which is preliminary data.</text>
</comment>
<dbReference type="Pfam" id="PF01369">
    <property type="entry name" value="Sec7"/>
    <property type="match status" value="1"/>
</dbReference>
<dbReference type="PROSITE" id="PS50190">
    <property type="entry name" value="SEC7"/>
    <property type="match status" value="1"/>
</dbReference>
<feature type="region of interest" description="Disordered" evidence="1">
    <location>
        <begin position="2296"/>
        <end position="2317"/>
    </location>
</feature>
<dbReference type="GO" id="GO:0005794">
    <property type="term" value="C:Golgi apparatus"/>
    <property type="evidence" value="ECO:0007669"/>
    <property type="project" value="UniProtKB-ARBA"/>
</dbReference>
<reference evidence="3" key="1">
    <citation type="submission" date="2022-07" db="EMBL/GenBank/DDBJ databases">
        <title>Phylogenomic reconstructions and comparative analyses of Kickxellomycotina fungi.</title>
        <authorList>
            <person name="Reynolds N.K."/>
            <person name="Stajich J.E."/>
            <person name="Barry K."/>
            <person name="Grigoriev I.V."/>
            <person name="Crous P."/>
            <person name="Smith M.E."/>
        </authorList>
    </citation>
    <scope>NUCLEOTIDE SEQUENCE</scope>
    <source>
        <strain evidence="3">RSA 567</strain>
    </source>
</reference>
<gene>
    <name evidence="3" type="primary">GEA2</name>
    <name evidence="3" type="ORF">H4R34_003788</name>
</gene>
<feature type="region of interest" description="Disordered" evidence="1">
    <location>
        <begin position="1562"/>
        <end position="1659"/>
    </location>
</feature>
<feature type="region of interest" description="Disordered" evidence="1">
    <location>
        <begin position="2455"/>
        <end position="2518"/>
    </location>
</feature>
<dbReference type="PANTHER" id="PTHR10663:SF388">
    <property type="entry name" value="GOLGI-SPECIFIC BREFELDIN A-RESISTANCE GUANINE NUCLEOTIDE EXCHANGE FACTOR 1"/>
    <property type="match status" value="1"/>
</dbReference>
<feature type="region of interest" description="Disordered" evidence="1">
    <location>
        <begin position="1142"/>
        <end position="1170"/>
    </location>
</feature>
<dbReference type="CDD" id="cd00171">
    <property type="entry name" value="Sec7"/>
    <property type="match status" value="1"/>
</dbReference>